<keyword evidence="5" id="KW-0223">Dioxygenase</keyword>
<dbReference type="GO" id="GO:0051213">
    <property type="term" value="F:dioxygenase activity"/>
    <property type="evidence" value="ECO:0007669"/>
    <property type="project" value="UniProtKB-KW"/>
</dbReference>
<evidence type="ECO:0000313" key="6">
    <source>
        <dbReference type="Proteomes" id="UP000283530"/>
    </source>
</evidence>
<dbReference type="Pfam" id="PF14226">
    <property type="entry name" value="DIOX_N"/>
    <property type="match status" value="1"/>
</dbReference>
<evidence type="ECO:0000313" key="5">
    <source>
        <dbReference type="EMBL" id="RWR77464.1"/>
    </source>
</evidence>
<dbReference type="STRING" id="337451.A0A443NG46"/>
<dbReference type="AlphaFoldDB" id="A0A443NG46"/>
<proteinExistence type="inferred from homology"/>
<feature type="domain" description="Fe2OG dioxygenase" evidence="4">
    <location>
        <begin position="203"/>
        <end position="307"/>
    </location>
</feature>
<sequence>MDSISETDLIQVPIIDFSKEPKALVRGTEGWHLLSQRVREACETYGCFEVVYAKISAHQRAEMFSAIESLFELPLETKRKSFSTNPYVGYAIDVPHIPLYESFGIEDASSVDSIKHFTDLMWPTGNDHFRYGCCELRWIMDPTRLRAIDLFPYDPGSELIRLVANGSCAPSSQSISSMVGGLEELDCIIRRMILDSYSLLAEDIIPCKYLVRGTKYKAPSMGDYSMGLYAHTDKYLLTILAEEHVRGLEVLSKDGQWIPLSPSPNSFVVLVGDLFMAWSNGRLRSAKHRAMIQGFKDRFSFVSFAVPTEGTVIQAPQKLVDQQHPRAFKDFDSMNFIRFSYSEEAKGLDSDKQVYAYAEM</sequence>
<dbReference type="InterPro" id="IPR005123">
    <property type="entry name" value="Oxoglu/Fe-dep_dioxygenase_dom"/>
</dbReference>
<dbReference type="Gene3D" id="2.60.120.330">
    <property type="entry name" value="B-lactam Antibiotic, Isopenicillin N Synthase, Chain"/>
    <property type="match status" value="1"/>
</dbReference>
<comment type="caution">
    <text evidence="5">The sequence shown here is derived from an EMBL/GenBank/DDBJ whole genome shotgun (WGS) entry which is preliminary data.</text>
</comment>
<evidence type="ECO:0000256" key="2">
    <source>
        <dbReference type="ARBA" id="ARBA00023004"/>
    </source>
</evidence>
<evidence type="ECO:0000259" key="4">
    <source>
        <dbReference type="PROSITE" id="PS51471"/>
    </source>
</evidence>
<dbReference type="InterPro" id="IPR050231">
    <property type="entry name" value="Iron_ascorbate_oxido_reductase"/>
</dbReference>
<accession>A0A443NG46</accession>
<name>A0A443NG46_9MAGN</name>
<keyword evidence="6" id="KW-1185">Reference proteome</keyword>
<dbReference type="Proteomes" id="UP000283530">
    <property type="component" value="Unassembled WGS sequence"/>
</dbReference>
<gene>
    <name evidence="5" type="ORF">CKAN_00595100</name>
</gene>
<evidence type="ECO:0000256" key="3">
    <source>
        <dbReference type="RuleBase" id="RU003682"/>
    </source>
</evidence>
<dbReference type="PANTHER" id="PTHR47990">
    <property type="entry name" value="2-OXOGLUTARATE (2OG) AND FE(II)-DEPENDENT OXYGENASE SUPERFAMILY PROTEIN-RELATED"/>
    <property type="match status" value="1"/>
</dbReference>
<protein>
    <submittedName>
        <fullName evidence="5">Putative 2-oxoglutarate-dependent dioxygenase AOP1</fullName>
    </submittedName>
</protein>
<dbReference type="OrthoDB" id="288590at2759"/>
<comment type="similarity">
    <text evidence="3">Belongs to the iron/ascorbate-dependent oxidoreductase family.</text>
</comment>
<dbReference type="InterPro" id="IPR027443">
    <property type="entry name" value="IPNS-like_sf"/>
</dbReference>
<keyword evidence="1 3" id="KW-0479">Metal-binding</keyword>
<evidence type="ECO:0000256" key="1">
    <source>
        <dbReference type="ARBA" id="ARBA00022723"/>
    </source>
</evidence>
<keyword evidence="3" id="KW-0560">Oxidoreductase</keyword>
<dbReference type="GO" id="GO:0046872">
    <property type="term" value="F:metal ion binding"/>
    <property type="evidence" value="ECO:0007669"/>
    <property type="project" value="UniProtKB-KW"/>
</dbReference>
<dbReference type="SUPFAM" id="SSF51197">
    <property type="entry name" value="Clavaminate synthase-like"/>
    <property type="match status" value="1"/>
</dbReference>
<dbReference type="EMBL" id="QPKB01000002">
    <property type="protein sequence ID" value="RWR77464.1"/>
    <property type="molecule type" value="Genomic_DNA"/>
</dbReference>
<keyword evidence="2 3" id="KW-0408">Iron</keyword>
<dbReference type="PROSITE" id="PS51471">
    <property type="entry name" value="FE2OG_OXY"/>
    <property type="match status" value="1"/>
</dbReference>
<dbReference type="Pfam" id="PF03171">
    <property type="entry name" value="2OG-FeII_Oxy"/>
    <property type="match status" value="1"/>
</dbReference>
<dbReference type="InterPro" id="IPR026992">
    <property type="entry name" value="DIOX_N"/>
</dbReference>
<dbReference type="InterPro" id="IPR044861">
    <property type="entry name" value="IPNS-like_FE2OG_OXY"/>
</dbReference>
<organism evidence="5 6">
    <name type="scientific">Cinnamomum micranthum f. kanehirae</name>
    <dbReference type="NCBI Taxonomy" id="337451"/>
    <lineage>
        <taxon>Eukaryota</taxon>
        <taxon>Viridiplantae</taxon>
        <taxon>Streptophyta</taxon>
        <taxon>Embryophyta</taxon>
        <taxon>Tracheophyta</taxon>
        <taxon>Spermatophyta</taxon>
        <taxon>Magnoliopsida</taxon>
        <taxon>Magnoliidae</taxon>
        <taxon>Laurales</taxon>
        <taxon>Lauraceae</taxon>
        <taxon>Cinnamomum</taxon>
    </lineage>
</organism>
<reference evidence="5 6" key="1">
    <citation type="journal article" date="2019" name="Nat. Plants">
        <title>Stout camphor tree genome fills gaps in understanding of flowering plant genome evolution.</title>
        <authorList>
            <person name="Chaw S.M."/>
            <person name="Liu Y.C."/>
            <person name="Wu Y.W."/>
            <person name="Wang H.Y."/>
            <person name="Lin C.I."/>
            <person name="Wu C.S."/>
            <person name="Ke H.M."/>
            <person name="Chang L.Y."/>
            <person name="Hsu C.Y."/>
            <person name="Yang H.T."/>
            <person name="Sudianto E."/>
            <person name="Hsu M.H."/>
            <person name="Wu K.P."/>
            <person name="Wang L.N."/>
            <person name="Leebens-Mack J.H."/>
            <person name="Tsai I.J."/>
        </authorList>
    </citation>
    <scope>NUCLEOTIDE SEQUENCE [LARGE SCALE GENOMIC DNA]</scope>
    <source>
        <strain evidence="6">cv. Chaw 1501</strain>
        <tissue evidence="5">Young leaves</tissue>
    </source>
</reference>